<feature type="transmembrane region" description="Helical" evidence="2">
    <location>
        <begin position="351"/>
        <end position="370"/>
    </location>
</feature>
<feature type="region of interest" description="Disordered" evidence="1">
    <location>
        <begin position="500"/>
        <end position="534"/>
    </location>
</feature>
<keyword evidence="2" id="KW-0812">Transmembrane</keyword>
<feature type="transmembrane region" description="Helical" evidence="2">
    <location>
        <begin position="676"/>
        <end position="696"/>
    </location>
</feature>
<dbReference type="Proteomes" id="UP000005777">
    <property type="component" value="Unassembled WGS sequence"/>
</dbReference>
<dbReference type="EMBL" id="ADCX01000002">
    <property type="protein sequence ID" value="EFG26582.1"/>
    <property type="molecule type" value="Genomic_DNA"/>
</dbReference>
<dbReference type="AlphaFoldDB" id="W5II82"/>
<feature type="transmembrane region" description="Helical" evidence="2">
    <location>
        <begin position="20"/>
        <end position="41"/>
    </location>
</feature>
<feature type="transmembrane region" description="Helical" evidence="2">
    <location>
        <begin position="650"/>
        <end position="670"/>
    </location>
</feature>
<feature type="transmembrane region" description="Helical" evidence="2">
    <location>
        <begin position="539"/>
        <end position="569"/>
    </location>
</feature>
<gene>
    <name evidence="3" type="ORF">HMPREF9020_00204</name>
</gene>
<keyword evidence="2" id="KW-1133">Transmembrane helix</keyword>
<feature type="transmembrane region" description="Helical" evidence="2">
    <location>
        <begin position="377"/>
        <end position="397"/>
    </location>
</feature>
<name>W5II82_SCAIO</name>
<evidence type="ECO:0000256" key="1">
    <source>
        <dbReference type="SAM" id="MobiDB-lite"/>
    </source>
</evidence>
<feature type="transmembrane region" description="Helical" evidence="2">
    <location>
        <begin position="403"/>
        <end position="424"/>
    </location>
</feature>
<feature type="transmembrane region" description="Helical" evidence="2">
    <location>
        <begin position="717"/>
        <end position="739"/>
    </location>
</feature>
<dbReference type="RefSeq" id="WP_006292544.1">
    <property type="nucleotide sequence ID" value="NZ_GG770225.1"/>
</dbReference>
<comment type="caution">
    <text evidence="3">The sequence shown here is derived from an EMBL/GenBank/DDBJ whole genome shotgun (WGS) entry which is preliminary data.</text>
</comment>
<feature type="transmembrane region" description="Helical" evidence="2">
    <location>
        <begin position="754"/>
        <end position="777"/>
    </location>
</feature>
<feature type="transmembrane region" description="Helical" evidence="2">
    <location>
        <begin position="220"/>
        <end position="242"/>
    </location>
</feature>
<sequence>MNNKTSDRSSRQIQFMKQHHRGAVIFLLGLLIALLVEIFLFNAPYWQSRQAHTQLVDSSSISLGSGLEPQSPSSDKQTPSFIIRNQQEAFIQYVGKEPINYLQLIPSDSTKDQVINFSVLEKTIEGVWYTRSGNAAIYGPSKDSQLLHVGSNYTCVRFLFLDPPGTPLPNFSLILNPRIPLTISGTRLMIMLLIALFLALLRPGSSLYRLKLTTGNRSQAWGLVALTVLQLLVIAAIGQLTVSNSKGTPFTGLYNRWEWIDYDLYGRLGDALLHGHLWLDLPVPEELKNLKNVYNPQARYDLIRNHQTQIFFDHVFYHGKYYSYFGVVPAILLFIPYQLVTHQWLPSQNAAILLGLIITVMITLCAVRFAKTFFPKTASYGMVVLVIICGNLAASYYSEVMLGYYYSIPPLSALAFTLGGLYCWMRAKDAMHKRPIRTVHSAGAAEPGHLQEQKGTRRFMHGRILGSRQTSSAFDSVKRLIFAGWTQSTTDEFPRIMSKVPHPGAHSRGIGSEATARSGGHHKSVSGPAAGSRSSSRKWLAAGSVCMALTLGCRPPFIVACLLAVPLFWKELAEDHLFLSKKGLPNVCALILPFILVFIPLLWYNYARFGSVWNFGQDYNLTVVNMTEPATTWWTVPQQLYYYFLQPPNIFATFPFVGSTTIRTSVYYWAEPLSGGLFFTIPFLLILFVMHNILSVKAANCAAGQPLSASRMLAIRLSLRLSMIFCLAVTSLAVVLMAIEGHKAGIGFRYPTDVAYLLMIVAVFLLMVIDSIRIPLAEDPGAAPSAGHLQPFTQYSRLMVLFLLICICITIFIQFFSLITPFRASRNLITVNPMTYFELSRWFLFI</sequence>
<feature type="compositionally biased region" description="Low complexity" evidence="1">
    <location>
        <begin position="525"/>
        <end position="534"/>
    </location>
</feature>
<evidence type="ECO:0000313" key="4">
    <source>
        <dbReference type="Proteomes" id="UP000005777"/>
    </source>
</evidence>
<reference evidence="3 4" key="1">
    <citation type="submission" date="2012-01" db="EMBL/GenBank/DDBJ databases">
        <title>The Genome Sequence of Scardovia inopinata F0304.</title>
        <authorList>
            <consortium name="The Broad Institute Genome Sequencing Platform"/>
            <person name="Ward D."/>
            <person name="Earl A."/>
            <person name="Feldgarden M."/>
            <person name="Gevers D."/>
            <person name="Young S."/>
            <person name="Zeng Q."/>
            <person name="Koehrsen M."/>
            <person name="Alvarado L."/>
            <person name="Berlin A.M."/>
            <person name="Borenstein D."/>
            <person name="Chapman S.B."/>
            <person name="Chen Z."/>
            <person name="Engels R."/>
            <person name="Freedman E."/>
            <person name="Gellesch M."/>
            <person name="Goldberg J."/>
            <person name="Griggs A."/>
            <person name="Gujja S."/>
            <person name="Heilman E.R."/>
            <person name="Heiman D.I."/>
            <person name="Hepburn T.A."/>
            <person name="Howarth C."/>
            <person name="Jen D."/>
            <person name="Larson L."/>
            <person name="Mehta T."/>
            <person name="Park D."/>
            <person name="Pearson M."/>
            <person name="Richards J."/>
            <person name="Roberts A."/>
            <person name="Saif S."/>
            <person name="Shea T.D."/>
            <person name="Shenoy N."/>
            <person name="Sisk P."/>
            <person name="Stolte C."/>
            <person name="Sykes S.N."/>
            <person name="Walk T."/>
            <person name="White J."/>
            <person name="Yandava C."/>
            <person name="Izard J."/>
            <person name="Baranova O.V."/>
            <person name="Blanton J.M."/>
            <person name="Tanner A.C."/>
            <person name="Dewhirst F."/>
            <person name="Haas B."/>
            <person name="Nusbaum C."/>
            <person name="Birren B."/>
        </authorList>
    </citation>
    <scope>NUCLEOTIDE SEQUENCE [LARGE SCALE GENOMIC DNA]</scope>
    <source>
        <strain evidence="3 4">F0304</strain>
    </source>
</reference>
<keyword evidence="4" id="KW-1185">Reference proteome</keyword>
<evidence type="ECO:0000313" key="3">
    <source>
        <dbReference type="EMBL" id="EFG26582.1"/>
    </source>
</evidence>
<feature type="transmembrane region" description="Helical" evidence="2">
    <location>
        <begin position="798"/>
        <end position="819"/>
    </location>
</feature>
<keyword evidence="2" id="KW-0472">Membrane</keyword>
<dbReference type="HOGENOM" id="CLU_022171_0_0_11"/>
<feature type="transmembrane region" description="Helical" evidence="2">
    <location>
        <begin position="321"/>
        <end position="339"/>
    </location>
</feature>
<evidence type="ECO:0000256" key="2">
    <source>
        <dbReference type="SAM" id="Phobius"/>
    </source>
</evidence>
<protein>
    <submittedName>
        <fullName evidence="3">Uncharacterized protein</fullName>
    </submittedName>
</protein>
<organism evidence="3 4">
    <name type="scientific">Scardovia inopinata F0304</name>
    <dbReference type="NCBI Taxonomy" id="641146"/>
    <lineage>
        <taxon>Bacteria</taxon>
        <taxon>Bacillati</taxon>
        <taxon>Actinomycetota</taxon>
        <taxon>Actinomycetes</taxon>
        <taxon>Bifidobacteriales</taxon>
        <taxon>Bifidobacteriaceae</taxon>
        <taxon>Scardovia</taxon>
    </lineage>
</organism>
<proteinExistence type="predicted"/>
<dbReference type="eggNOG" id="COG1807">
    <property type="taxonomic scope" value="Bacteria"/>
</dbReference>
<accession>W5II82</accession>
<feature type="transmembrane region" description="Helical" evidence="2">
    <location>
        <begin position="179"/>
        <end position="200"/>
    </location>
</feature>
<feature type="transmembrane region" description="Helical" evidence="2">
    <location>
        <begin position="584"/>
        <end position="604"/>
    </location>
</feature>